<keyword evidence="7" id="KW-1185">Reference proteome</keyword>
<dbReference type="InterPro" id="IPR000014">
    <property type="entry name" value="PAS"/>
</dbReference>
<evidence type="ECO:0000259" key="2">
    <source>
        <dbReference type="PROSITE" id="PS50112"/>
    </source>
</evidence>
<dbReference type="InterPro" id="IPR000700">
    <property type="entry name" value="PAS-assoc_C"/>
</dbReference>
<dbReference type="EMBL" id="RBIL01000001">
    <property type="protein sequence ID" value="RKQ93407.1"/>
    <property type="molecule type" value="Genomic_DNA"/>
</dbReference>
<dbReference type="Gene3D" id="3.30.70.270">
    <property type="match status" value="1"/>
</dbReference>
<dbReference type="InterPro" id="IPR052155">
    <property type="entry name" value="Biofilm_reg_signaling"/>
</dbReference>
<dbReference type="SUPFAM" id="SSF141868">
    <property type="entry name" value="EAL domain-like"/>
    <property type="match status" value="1"/>
</dbReference>
<dbReference type="CDD" id="cd01949">
    <property type="entry name" value="GGDEF"/>
    <property type="match status" value="1"/>
</dbReference>
<dbReference type="FunFam" id="3.30.70.270:FF:000001">
    <property type="entry name" value="Diguanylate cyclase domain protein"/>
    <property type="match status" value="1"/>
</dbReference>
<dbReference type="InterPro" id="IPR035919">
    <property type="entry name" value="EAL_sf"/>
</dbReference>
<proteinExistence type="predicted"/>
<dbReference type="SMART" id="SM00267">
    <property type="entry name" value="GGDEF"/>
    <property type="match status" value="1"/>
</dbReference>
<dbReference type="InterPro" id="IPR043128">
    <property type="entry name" value="Rev_trsase/Diguanyl_cyclase"/>
</dbReference>
<evidence type="ECO:0000259" key="3">
    <source>
        <dbReference type="PROSITE" id="PS50113"/>
    </source>
</evidence>
<dbReference type="InterPro" id="IPR019278">
    <property type="entry name" value="DICT_dom"/>
</dbReference>
<organism evidence="6 7">
    <name type="scientific">Solirubrobacter pauli</name>
    <dbReference type="NCBI Taxonomy" id="166793"/>
    <lineage>
        <taxon>Bacteria</taxon>
        <taxon>Bacillati</taxon>
        <taxon>Actinomycetota</taxon>
        <taxon>Thermoleophilia</taxon>
        <taxon>Solirubrobacterales</taxon>
        <taxon>Solirubrobacteraceae</taxon>
        <taxon>Solirubrobacter</taxon>
    </lineage>
</organism>
<evidence type="ECO:0000313" key="6">
    <source>
        <dbReference type="EMBL" id="RKQ93407.1"/>
    </source>
</evidence>
<dbReference type="PANTHER" id="PTHR44757">
    <property type="entry name" value="DIGUANYLATE CYCLASE DGCP"/>
    <property type="match status" value="1"/>
</dbReference>
<feature type="region of interest" description="Disordered" evidence="1">
    <location>
        <begin position="546"/>
        <end position="565"/>
    </location>
</feature>
<evidence type="ECO:0000259" key="5">
    <source>
        <dbReference type="PROSITE" id="PS50887"/>
    </source>
</evidence>
<dbReference type="SUPFAM" id="SSF55073">
    <property type="entry name" value="Nucleotide cyclase"/>
    <property type="match status" value="1"/>
</dbReference>
<dbReference type="PROSITE" id="PS50112">
    <property type="entry name" value="PAS"/>
    <property type="match status" value="1"/>
</dbReference>
<dbReference type="NCBIfam" id="TIGR00229">
    <property type="entry name" value="sensory_box"/>
    <property type="match status" value="1"/>
</dbReference>
<dbReference type="Pfam" id="PF10069">
    <property type="entry name" value="DICT"/>
    <property type="match status" value="1"/>
</dbReference>
<dbReference type="RefSeq" id="WP_121251503.1">
    <property type="nucleotide sequence ID" value="NZ_RBIL01000001.1"/>
</dbReference>
<dbReference type="InterPro" id="IPR029787">
    <property type="entry name" value="Nucleotide_cyclase"/>
</dbReference>
<feature type="domain" description="PAC" evidence="3">
    <location>
        <begin position="70"/>
        <end position="124"/>
    </location>
</feature>
<dbReference type="PANTHER" id="PTHR44757:SF2">
    <property type="entry name" value="BIOFILM ARCHITECTURE MAINTENANCE PROTEIN MBAA"/>
    <property type="match status" value="1"/>
</dbReference>
<comment type="caution">
    <text evidence="6">The sequence shown here is derived from an EMBL/GenBank/DDBJ whole genome shotgun (WGS) entry which is preliminary data.</text>
</comment>
<dbReference type="Pfam" id="PF00563">
    <property type="entry name" value="EAL"/>
    <property type="match status" value="1"/>
</dbReference>
<evidence type="ECO:0000259" key="4">
    <source>
        <dbReference type="PROSITE" id="PS50883"/>
    </source>
</evidence>
<feature type="compositionally biased region" description="Basic residues" evidence="1">
    <location>
        <begin position="553"/>
        <end position="564"/>
    </location>
</feature>
<feature type="domain" description="EAL" evidence="4">
    <location>
        <begin position="307"/>
        <end position="555"/>
    </location>
</feature>
<dbReference type="PROSITE" id="PS50113">
    <property type="entry name" value="PAC"/>
    <property type="match status" value="1"/>
</dbReference>
<dbReference type="SUPFAM" id="SSF55785">
    <property type="entry name" value="PYP-like sensor domain (PAS domain)"/>
    <property type="match status" value="1"/>
</dbReference>
<dbReference type="OrthoDB" id="1673646at2"/>
<dbReference type="CDD" id="cd01948">
    <property type="entry name" value="EAL"/>
    <property type="match status" value="1"/>
</dbReference>
<dbReference type="InterPro" id="IPR001610">
    <property type="entry name" value="PAC"/>
</dbReference>
<dbReference type="CDD" id="cd00130">
    <property type="entry name" value="PAS"/>
    <property type="match status" value="1"/>
</dbReference>
<reference evidence="6 7" key="1">
    <citation type="submission" date="2018-10" db="EMBL/GenBank/DDBJ databases">
        <title>Genomic Encyclopedia of Archaeal and Bacterial Type Strains, Phase II (KMG-II): from individual species to whole genera.</title>
        <authorList>
            <person name="Goeker M."/>
        </authorList>
    </citation>
    <scope>NUCLEOTIDE SEQUENCE [LARGE SCALE GENOMIC DNA]</scope>
    <source>
        <strain evidence="6 7">DSM 14954</strain>
    </source>
</reference>
<dbReference type="SMART" id="SM00086">
    <property type="entry name" value="PAC"/>
    <property type="match status" value="1"/>
</dbReference>
<gene>
    <name evidence="6" type="ORF">C8N24_3273</name>
</gene>
<sequence length="726" mass="78540">MRSHRSEIAGVVMADATKPGFPLTYVSPGFEEMTGYSAADVLGRSCALLQGAETDPRGIAVLREALRDGREAYATMLNYRADGTPFWCEIALAPQRDEGGRVVQYLGVQKDVTFRRQAEERIHELAYYDSLTGLANRATLHKELHAALAHAQRDTDELALLFIDLDDFKRINDSLGHHTGDLLLKAVADRLRDVVRPGDLVARQGGDEFTVLLRKVPSDVSAVASDVAGRIVTALHEPLDVDGIPVDVRTSVGISTYPRDAETAEDLLRHADAAMYVAKGGGKDGFHVYRSRGKTIETAERTDDFDPQAAHEELDRILAGRDLRAVFQPIVDIAGGSVVAYEALARGPEGSSLQRPDRLFEAAAAAGRTAELDWLCRAVAIEAALEAGLGRTATLFLNCEPAAIGTPCPEPFRELWTQAGEELDLVLEITERAVTDRPAELAQVIAEHRDHGRGVALDDLGADVRSLALLPFVAPDVMKLDLSLVQDRPSTDQAAIVSAVAAERERTGAQILAEGIEDERHLAVAQALGATLGQGWFWGRPGPLPQRTGGTTVRRHAHPPRRPGRTPFEVVAAERETARATKRLLLPMSHHLEHRALRIGEGAVILSAFQDAKHFTPKTVRRYETLVRGASLVGAFGVGLGEEPVPGVRGACIDADDPLAGEWSVIVLGPHFAGALVAQDLGDTGADRERRFEFATVYDRDLVIAAAQTLLTRITPVRSALLDGVL</sequence>
<dbReference type="AlphaFoldDB" id="A0A660LE85"/>
<dbReference type="InterPro" id="IPR035965">
    <property type="entry name" value="PAS-like_dom_sf"/>
</dbReference>
<feature type="domain" description="GGDEF" evidence="5">
    <location>
        <begin position="156"/>
        <end position="291"/>
    </location>
</feature>
<dbReference type="Pfam" id="PF13426">
    <property type="entry name" value="PAS_9"/>
    <property type="match status" value="1"/>
</dbReference>
<dbReference type="PROSITE" id="PS50887">
    <property type="entry name" value="GGDEF"/>
    <property type="match status" value="1"/>
</dbReference>
<dbReference type="SMART" id="SM00052">
    <property type="entry name" value="EAL"/>
    <property type="match status" value="1"/>
</dbReference>
<evidence type="ECO:0000256" key="1">
    <source>
        <dbReference type="SAM" id="MobiDB-lite"/>
    </source>
</evidence>
<dbReference type="Pfam" id="PF00990">
    <property type="entry name" value="GGDEF"/>
    <property type="match status" value="1"/>
</dbReference>
<dbReference type="InterPro" id="IPR001633">
    <property type="entry name" value="EAL_dom"/>
</dbReference>
<dbReference type="InterPro" id="IPR000160">
    <property type="entry name" value="GGDEF_dom"/>
</dbReference>
<name>A0A660LE85_9ACTN</name>
<feature type="domain" description="PAS" evidence="2">
    <location>
        <begin position="1"/>
        <end position="69"/>
    </location>
</feature>
<dbReference type="PROSITE" id="PS50883">
    <property type="entry name" value="EAL"/>
    <property type="match status" value="1"/>
</dbReference>
<dbReference type="Proteomes" id="UP000278962">
    <property type="component" value="Unassembled WGS sequence"/>
</dbReference>
<evidence type="ECO:0000313" key="7">
    <source>
        <dbReference type="Proteomes" id="UP000278962"/>
    </source>
</evidence>
<dbReference type="Gene3D" id="3.20.20.450">
    <property type="entry name" value="EAL domain"/>
    <property type="match status" value="1"/>
</dbReference>
<protein>
    <submittedName>
        <fullName evidence="6">PAS domain S-box-containing protein/diguanylate cyclase (GGDEF)-like protein</fullName>
    </submittedName>
</protein>
<dbReference type="Gene3D" id="3.30.450.20">
    <property type="entry name" value="PAS domain"/>
    <property type="match status" value="1"/>
</dbReference>
<accession>A0A660LE85</accession>
<dbReference type="NCBIfam" id="TIGR00254">
    <property type="entry name" value="GGDEF"/>
    <property type="match status" value="1"/>
</dbReference>